<dbReference type="AlphaFoldDB" id="A0A3M7LXX7"/>
<keyword evidence="3" id="KW-0274">FAD</keyword>
<keyword evidence="4" id="KW-0560">Oxidoreductase</keyword>
<evidence type="ECO:0000256" key="4">
    <source>
        <dbReference type="ARBA" id="ARBA00023002"/>
    </source>
</evidence>
<dbReference type="SUPFAM" id="SSF51905">
    <property type="entry name" value="FAD/NAD(P)-binding domain"/>
    <property type="match status" value="1"/>
</dbReference>
<evidence type="ECO:0000256" key="3">
    <source>
        <dbReference type="ARBA" id="ARBA00022827"/>
    </source>
</evidence>
<reference evidence="7 8" key="1">
    <citation type="journal article" date="2014" name="PLoS ONE">
        <title>De novo Genome Assembly of the Fungal Plant Pathogen Pyrenophora semeniperda.</title>
        <authorList>
            <person name="Soliai M.M."/>
            <person name="Meyer S.E."/>
            <person name="Udall J.A."/>
            <person name="Elzinga D.E."/>
            <person name="Hermansen R.A."/>
            <person name="Bodily P.M."/>
            <person name="Hart A.A."/>
            <person name="Coleman C.E."/>
        </authorList>
    </citation>
    <scope>NUCLEOTIDE SEQUENCE [LARGE SCALE GENOMIC DNA]</scope>
    <source>
        <strain evidence="7 8">CCB06</strain>
        <tissue evidence="7">Mycelium</tissue>
    </source>
</reference>
<proteinExistence type="inferred from homology"/>
<evidence type="ECO:0000313" key="7">
    <source>
        <dbReference type="EMBL" id="RMZ67034.1"/>
    </source>
</evidence>
<dbReference type="InterPro" id="IPR050562">
    <property type="entry name" value="FAD_mOase_fung"/>
</dbReference>
<dbReference type="Proteomes" id="UP000265663">
    <property type="component" value="Unassembled WGS sequence"/>
</dbReference>
<name>A0A3M7LXX7_9PLEO</name>
<organism evidence="7 8">
    <name type="scientific">Pyrenophora seminiperda CCB06</name>
    <dbReference type="NCBI Taxonomy" id="1302712"/>
    <lineage>
        <taxon>Eukaryota</taxon>
        <taxon>Fungi</taxon>
        <taxon>Dikarya</taxon>
        <taxon>Ascomycota</taxon>
        <taxon>Pezizomycotina</taxon>
        <taxon>Dothideomycetes</taxon>
        <taxon>Pleosporomycetidae</taxon>
        <taxon>Pleosporales</taxon>
        <taxon>Pleosporineae</taxon>
        <taxon>Pleosporaceae</taxon>
        <taxon>Pyrenophora</taxon>
    </lineage>
</organism>
<dbReference type="PANTHER" id="PTHR47356:SF2">
    <property type="entry name" value="FAD-BINDING DOMAIN-CONTAINING PROTEIN-RELATED"/>
    <property type="match status" value="1"/>
</dbReference>
<dbReference type="GO" id="GO:0004497">
    <property type="term" value="F:monooxygenase activity"/>
    <property type="evidence" value="ECO:0007669"/>
    <property type="project" value="InterPro"/>
</dbReference>
<dbReference type="EMBL" id="KE747810">
    <property type="protein sequence ID" value="RMZ67034.1"/>
    <property type="molecule type" value="Genomic_DNA"/>
</dbReference>
<sequence>MRQDHSSKIFIIIAQPGCIPNRVWEAKLYKLLEHLILAMSSTVEVIIVGGAVSGLTFAHCLRKAGISYVVLERGAEICFAGGASIGLMPHGLRILDQLGLCDQILRLTAPVHSSTSRLPNVTDLEIGEKLIAVRTNNGRVWRAPIVVGADGIHSTVRKHVWKDMDQGTGGGPSSNESKAIVADYYCTFGVSVYKSDDPDFIEGSGHVNFDEFRSTVVMNSSRNKHFWFLIKKFNERKTYPNIPRFGETDMENMAAKNSDLMVTEHTSFSDLWRLRTKCAMVPLEEVVFDVWHSNRLVILGDAAHKVTPNAGQGGNSAIESAAVLANLLHKAKKSHGNLGNMTTAEITELFENYHSNRKDRVKEMSQTSAFLTRLHAQDNTMLKVVGRHVFPILGEDFELNAISNFMIRGPTLDFIPVKTKPALIPWEGWTLPNSLKPREKVLSMLATLFLLAVSGGLLSTRTTAQRDLHPLSSTVSNVSSLPSPRGMESLNAVFPEFGSGSTRLWATICIILNTLPMAGIIASESFRVKNLRLISAR</sequence>
<evidence type="ECO:0000256" key="1">
    <source>
        <dbReference type="ARBA" id="ARBA00007992"/>
    </source>
</evidence>
<protein>
    <submittedName>
        <fullName evidence="7">Aromatic-ring hydroxylase-like</fullName>
    </submittedName>
</protein>
<dbReference type="PRINTS" id="PR00420">
    <property type="entry name" value="RNGMNOXGNASE"/>
</dbReference>
<evidence type="ECO:0000256" key="5">
    <source>
        <dbReference type="SAM" id="Phobius"/>
    </source>
</evidence>
<dbReference type="Gene3D" id="3.50.50.60">
    <property type="entry name" value="FAD/NAD(P)-binding domain"/>
    <property type="match status" value="2"/>
</dbReference>
<keyword evidence="5" id="KW-1133">Transmembrane helix</keyword>
<keyword evidence="5" id="KW-0472">Membrane</keyword>
<keyword evidence="2" id="KW-0285">Flavoprotein</keyword>
<dbReference type="OrthoDB" id="2431938at2759"/>
<dbReference type="GO" id="GO:0071949">
    <property type="term" value="F:FAD binding"/>
    <property type="evidence" value="ECO:0007669"/>
    <property type="project" value="InterPro"/>
</dbReference>
<feature type="transmembrane region" description="Helical" evidence="5">
    <location>
        <begin position="504"/>
        <end position="522"/>
    </location>
</feature>
<feature type="domain" description="FAD-binding" evidence="6">
    <location>
        <begin position="43"/>
        <end position="115"/>
    </location>
</feature>
<dbReference type="PANTHER" id="PTHR47356">
    <property type="entry name" value="FAD-DEPENDENT MONOOXYGENASE ASQG-RELATED"/>
    <property type="match status" value="1"/>
</dbReference>
<feature type="domain" description="FAD-binding" evidence="6">
    <location>
        <begin position="140"/>
        <end position="366"/>
    </location>
</feature>
<dbReference type="Pfam" id="PF01494">
    <property type="entry name" value="FAD_binding_3"/>
    <property type="match status" value="2"/>
</dbReference>
<evidence type="ECO:0000256" key="2">
    <source>
        <dbReference type="ARBA" id="ARBA00022630"/>
    </source>
</evidence>
<evidence type="ECO:0000259" key="6">
    <source>
        <dbReference type="Pfam" id="PF01494"/>
    </source>
</evidence>
<evidence type="ECO:0000313" key="8">
    <source>
        <dbReference type="Proteomes" id="UP000265663"/>
    </source>
</evidence>
<accession>A0A3M7LXX7</accession>
<dbReference type="InterPro" id="IPR002938">
    <property type="entry name" value="FAD-bd"/>
</dbReference>
<gene>
    <name evidence="7" type="ORF">GMOD_00000899</name>
</gene>
<keyword evidence="5" id="KW-0812">Transmembrane</keyword>
<keyword evidence="8" id="KW-1185">Reference proteome</keyword>
<comment type="similarity">
    <text evidence="1">Belongs to the paxM FAD-dependent monooxygenase family.</text>
</comment>
<dbReference type="InterPro" id="IPR036188">
    <property type="entry name" value="FAD/NAD-bd_sf"/>
</dbReference>